<dbReference type="Proteomes" id="UP000823486">
    <property type="component" value="Unassembled WGS sequence"/>
</dbReference>
<comment type="caution">
    <text evidence="1">The sequence shown here is derived from an EMBL/GenBank/DDBJ whole genome shotgun (WGS) entry which is preliminary data.</text>
</comment>
<name>A0ABS2QE86_9BACI</name>
<dbReference type="EMBL" id="JAFBFI010000002">
    <property type="protein sequence ID" value="MBM7691449.1"/>
    <property type="molecule type" value="Genomic_DNA"/>
</dbReference>
<keyword evidence="2" id="KW-1185">Reference proteome</keyword>
<evidence type="ECO:0000313" key="2">
    <source>
        <dbReference type="Proteomes" id="UP000823486"/>
    </source>
</evidence>
<sequence>MDKKIQLLGDLILTKKQEIAENVHKARVAGIPLAVLDSQEYKRIVQNIMDFRIQFLTIVGETLQKKSDTKELLEKVVSWGWEKREYCFHVGASFDKTIKDISYYRKYIWEALLQETSANNLSVSFKLYH</sequence>
<protein>
    <submittedName>
        <fullName evidence="1">Uncharacterized protein</fullName>
    </submittedName>
</protein>
<organism evidence="1 2">
    <name type="scientific">Peribacillus deserti</name>
    <dbReference type="NCBI Taxonomy" id="673318"/>
    <lineage>
        <taxon>Bacteria</taxon>
        <taxon>Bacillati</taxon>
        <taxon>Bacillota</taxon>
        <taxon>Bacilli</taxon>
        <taxon>Bacillales</taxon>
        <taxon>Bacillaceae</taxon>
        <taxon>Peribacillus</taxon>
    </lineage>
</organism>
<accession>A0ABS2QE86</accession>
<reference evidence="1 2" key="1">
    <citation type="submission" date="2021-01" db="EMBL/GenBank/DDBJ databases">
        <title>Genomic Encyclopedia of Type Strains, Phase IV (KMG-IV): sequencing the most valuable type-strain genomes for metagenomic binning, comparative biology and taxonomic classification.</title>
        <authorList>
            <person name="Goeker M."/>
        </authorList>
    </citation>
    <scope>NUCLEOTIDE SEQUENCE [LARGE SCALE GENOMIC DNA]</scope>
    <source>
        <strain evidence="1 2">DSM 105482</strain>
    </source>
</reference>
<proteinExistence type="predicted"/>
<evidence type="ECO:0000313" key="1">
    <source>
        <dbReference type="EMBL" id="MBM7691449.1"/>
    </source>
</evidence>
<gene>
    <name evidence="1" type="ORF">JOC77_000854</name>
</gene>
<dbReference type="RefSeq" id="WP_204538954.1">
    <property type="nucleotide sequence ID" value="NZ_JAFBFI010000002.1"/>
</dbReference>